<name>M7N532_9BACT</name>
<dbReference type="SUPFAM" id="SSF50129">
    <property type="entry name" value="GroES-like"/>
    <property type="match status" value="1"/>
</dbReference>
<dbReference type="STRING" id="1279009.ADICEAN_02450"/>
<sequence length="325" mass="34755">MATSMQALLVKDGQLHTGQWPTPRPGPGELLVAVKAAGINRADLLQRQGHYPPPEGASPLLGLEVAGLVQQLGEGVTDWKVGDRVFGLLPGGGYAHYALLHSQLAMRIPEELDFSQAAALPEVFLTAWQALVWLARLQAGEQVLIHAGASGVGTAAIQLARALGATPWVTASAGKHPLCRELGAGLCIDYKTEDFAERVAQESGGRGVDVILDFIGAGYWQQNLQSLALDGRLVLLAFLGGTRTETNLAPLLRKRISVFGSTLRSRPLAYQAALTKDLAAFLLPRLKSGELQPVLHRVYPWQEAASAHQEMEQNATAGKLVLAFS</sequence>
<accession>M7N532</accession>
<dbReference type="InterPro" id="IPR011032">
    <property type="entry name" value="GroES-like_sf"/>
</dbReference>
<evidence type="ECO:0000313" key="5">
    <source>
        <dbReference type="Proteomes" id="UP000011910"/>
    </source>
</evidence>
<keyword evidence="2" id="KW-0560">Oxidoreductase</keyword>
<evidence type="ECO:0000256" key="2">
    <source>
        <dbReference type="ARBA" id="ARBA00023002"/>
    </source>
</evidence>
<dbReference type="SMART" id="SM00829">
    <property type="entry name" value="PKS_ER"/>
    <property type="match status" value="1"/>
</dbReference>
<feature type="domain" description="Enoyl reductase (ER)" evidence="3">
    <location>
        <begin position="13"/>
        <end position="322"/>
    </location>
</feature>
<dbReference type="Gene3D" id="3.90.180.10">
    <property type="entry name" value="Medium-chain alcohol dehydrogenases, catalytic domain"/>
    <property type="match status" value="1"/>
</dbReference>
<dbReference type="AlphaFoldDB" id="M7N532"/>
<proteinExistence type="predicted"/>
<dbReference type="EC" id="2.3.1.111" evidence="4"/>
<dbReference type="InterPro" id="IPR036291">
    <property type="entry name" value="NAD(P)-bd_dom_sf"/>
</dbReference>
<dbReference type="GO" id="GO:0016651">
    <property type="term" value="F:oxidoreductase activity, acting on NAD(P)H"/>
    <property type="evidence" value="ECO:0007669"/>
    <property type="project" value="TreeGrafter"/>
</dbReference>
<dbReference type="EMBL" id="AODQ01000059">
    <property type="protein sequence ID" value="EMR02407.1"/>
    <property type="molecule type" value="Genomic_DNA"/>
</dbReference>
<keyword evidence="4" id="KW-0808">Transferase</keyword>
<dbReference type="Gene3D" id="3.40.50.720">
    <property type="entry name" value="NAD(P)-binding Rossmann-like Domain"/>
    <property type="match status" value="1"/>
</dbReference>
<dbReference type="GO" id="GO:0050111">
    <property type="term" value="F:mycocerosate synthase activity"/>
    <property type="evidence" value="ECO:0007669"/>
    <property type="project" value="UniProtKB-EC"/>
</dbReference>
<evidence type="ECO:0000313" key="4">
    <source>
        <dbReference type="EMBL" id="EMR02407.1"/>
    </source>
</evidence>
<protein>
    <submittedName>
        <fullName evidence="4">Mycocerosic acid synthase</fullName>
        <ecNumber evidence="4">2.3.1.111</ecNumber>
    </submittedName>
</protein>
<gene>
    <name evidence="4" type="primary">mas</name>
    <name evidence="4" type="ORF">ADICEAN_02450</name>
</gene>
<dbReference type="InterPro" id="IPR013149">
    <property type="entry name" value="ADH-like_C"/>
</dbReference>
<dbReference type="SUPFAM" id="SSF51735">
    <property type="entry name" value="NAD(P)-binding Rossmann-fold domains"/>
    <property type="match status" value="1"/>
</dbReference>
<dbReference type="PANTHER" id="PTHR48106:SF18">
    <property type="entry name" value="QUINONE OXIDOREDUCTASE PIG3"/>
    <property type="match status" value="1"/>
</dbReference>
<dbReference type="PANTHER" id="PTHR48106">
    <property type="entry name" value="QUINONE OXIDOREDUCTASE PIG3-RELATED"/>
    <property type="match status" value="1"/>
</dbReference>
<dbReference type="CDD" id="cd05276">
    <property type="entry name" value="p53_inducible_oxidoreductase"/>
    <property type="match status" value="1"/>
</dbReference>
<dbReference type="Proteomes" id="UP000011910">
    <property type="component" value="Unassembled WGS sequence"/>
</dbReference>
<dbReference type="PATRIC" id="fig|1279009.4.peg.2482"/>
<dbReference type="Pfam" id="PF08240">
    <property type="entry name" value="ADH_N"/>
    <property type="match status" value="1"/>
</dbReference>
<dbReference type="NCBIfam" id="TIGR02824">
    <property type="entry name" value="quinone_pig3"/>
    <property type="match status" value="1"/>
</dbReference>
<dbReference type="GO" id="GO:0070402">
    <property type="term" value="F:NADPH binding"/>
    <property type="evidence" value="ECO:0007669"/>
    <property type="project" value="TreeGrafter"/>
</dbReference>
<dbReference type="Pfam" id="PF00107">
    <property type="entry name" value="ADH_zinc_N"/>
    <property type="match status" value="1"/>
</dbReference>
<dbReference type="RefSeq" id="WP_009195841.1">
    <property type="nucleotide sequence ID" value="NZ_AODQ01000059.1"/>
</dbReference>
<dbReference type="InterPro" id="IPR014189">
    <property type="entry name" value="Quinone_OxRdtase_PIG3"/>
</dbReference>
<dbReference type="InterPro" id="IPR013154">
    <property type="entry name" value="ADH-like_N"/>
</dbReference>
<dbReference type="InterPro" id="IPR020843">
    <property type="entry name" value="ER"/>
</dbReference>
<keyword evidence="5" id="KW-1185">Reference proteome</keyword>
<evidence type="ECO:0000259" key="3">
    <source>
        <dbReference type="SMART" id="SM00829"/>
    </source>
</evidence>
<keyword evidence="4" id="KW-0012">Acyltransferase</keyword>
<comment type="caution">
    <text evidence="4">The sequence shown here is derived from an EMBL/GenBank/DDBJ whole genome shotgun (WGS) entry which is preliminary data.</text>
</comment>
<dbReference type="eggNOG" id="COG0604">
    <property type="taxonomic scope" value="Bacteria"/>
</dbReference>
<keyword evidence="1" id="KW-0521">NADP</keyword>
<reference evidence="4 5" key="1">
    <citation type="journal article" date="2013" name="Genome Announc.">
        <title>Draft Genome Sequence of Cesiribacter andamanensis Strain AMV16T, Isolated from a Soil Sample from a Mud Volcano in the Andaman Islands, India.</title>
        <authorList>
            <person name="Shivaji S."/>
            <person name="Ara S."/>
            <person name="Begum Z."/>
            <person name="Srinivas T.N."/>
            <person name="Singh A."/>
            <person name="Kumar Pinnaka A."/>
        </authorList>
    </citation>
    <scope>NUCLEOTIDE SEQUENCE [LARGE SCALE GENOMIC DNA]</scope>
    <source>
        <strain evidence="4 5">AMV16</strain>
    </source>
</reference>
<organism evidence="4 5">
    <name type="scientific">Cesiribacter andamanensis AMV16</name>
    <dbReference type="NCBI Taxonomy" id="1279009"/>
    <lineage>
        <taxon>Bacteria</taxon>
        <taxon>Pseudomonadati</taxon>
        <taxon>Bacteroidota</taxon>
        <taxon>Cytophagia</taxon>
        <taxon>Cytophagales</taxon>
        <taxon>Cesiribacteraceae</taxon>
        <taxon>Cesiribacter</taxon>
    </lineage>
</organism>
<evidence type="ECO:0000256" key="1">
    <source>
        <dbReference type="ARBA" id="ARBA00022857"/>
    </source>
</evidence>